<dbReference type="InterPro" id="IPR012337">
    <property type="entry name" value="RNaseH-like_sf"/>
</dbReference>
<dbReference type="EMBL" id="CP163429">
    <property type="protein sequence ID" value="XDP98061.1"/>
    <property type="molecule type" value="Genomic_DNA"/>
</dbReference>
<accession>A0AB39LYX6</accession>
<reference evidence="6" key="1">
    <citation type="submission" date="2024-07" db="EMBL/GenBank/DDBJ databases">
        <authorList>
            <person name="Yu S.T."/>
        </authorList>
    </citation>
    <scope>NUCLEOTIDE SEQUENCE</scope>
    <source>
        <strain evidence="6">R02</strain>
    </source>
</reference>
<dbReference type="GO" id="GO:0008408">
    <property type="term" value="F:3'-5' exonuclease activity"/>
    <property type="evidence" value="ECO:0007669"/>
    <property type="project" value="TreeGrafter"/>
</dbReference>
<organism evidence="6">
    <name type="scientific">Streptomyces sp. R02</name>
    <dbReference type="NCBI Taxonomy" id="3238623"/>
    <lineage>
        <taxon>Bacteria</taxon>
        <taxon>Bacillati</taxon>
        <taxon>Actinomycetota</taxon>
        <taxon>Actinomycetes</taxon>
        <taxon>Kitasatosporales</taxon>
        <taxon>Streptomycetaceae</taxon>
        <taxon>Streptomyces</taxon>
    </lineage>
</organism>
<dbReference type="RefSeq" id="WP_369153905.1">
    <property type="nucleotide sequence ID" value="NZ_CP163429.1"/>
</dbReference>
<evidence type="ECO:0000313" key="5">
    <source>
        <dbReference type="EMBL" id="XDP92042.1"/>
    </source>
</evidence>
<proteinExistence type="predicted"/>
<sequence length="200" mass="21825">MNFATWPALLVVDVEGNGTNPPDLVEVAALPIREGRPDKSTAGWWLTRPSRPVTTFATRVHGLTNDALADKPAWADVAGQVHAFLGNTWICAHNAHTDYRVLSAHLPGWKPAGVLDTLRLAKTTFPDLGKYNLDRLIEHVQPDLSEAPGARHRATFDAFATAQLLIAMASRYDTWDQMVAAAVPHGLPGAPEPEKDPTLW</sequence>
<protein>
    <submittedName>
        <fullName evidence="6">Exonuclease domain-containing protein</fullName>
    </submittedName>
</protein>
<dbReference type="SUPFAM" id="SSF53098">
    <property type="entry name" value="Ribonuclease H-like"/>
    <property type="match status" value="1"/>
</dbReference>
<dbReference type="SMART" id="SM00479">
    <property type="entry name" value="EXOIII"/>
    <property type="match status" value="1"/>
</dbReference>
<dbReference type="EMBL" id="CP163429">
    <property type="protein sequence ID" value="XDP92042.1"/>
    <property type="molecule type" value="Genomic_DNA"/>
</dbReference>
<keyword evidence="3 6" id="KW-0269">Exonuclease</keyword>
<dbReference type="Gene3D" id="3.30.420.10">
    <property type="entry name" value="Ribonuclease H-like superfamily/Ribonuclease H"/>
    <property type="match status" value="1"/>
</dbReference>
<dbReference type="Pfam" id="PF00929">
    <property type="entry name" value="RNase_T"/>
    <property type="match status" value="1"/>
</dbReference>
<dbReference type="PANTHER" id="PTHR30231:SF4">
    <property type="entry name" value="PROTEIN NEN2"/>
    <property type="match status" value="1"/>
</dbReference>
<dbReference type="PANTHER" id="PTHR30231">
    <property type="entry name" value="DNA POLYMERASE III SUBUNIT EPSILON"/>
    <property type="match status" value="1"/>
</dbReference>
<evidence type="ECO:0000256" key="1">
    <source>
        <dbReference type="ARBA" id="ARBA00022722"/>
    </source>
</evidence>
<dbReference type="GO" id="GO:0003676">
    <property type="term" value="F:nucleic acid binding"/>
    <property type="evidence" value="ECO:0007669"/>
    <property type="project" value="InterPro"/>
</dbReference>
<name>A0AB39LYX6_9ACTN</name>
<evidence type="ECO:0000256" key="2">
    <source>
        <dbReference type="ARBA" id="ARBA00022801"/>
    </source>
</evidence>
<evidence type="ECO:0000259" key="4">
    <source>
        <dbReference type="SMART" id="SM00479"/>
    </source>
</evidence>
<dbReference type="CDD" id="cd06127">
    <property type="entry name" value="DEDDh"/>
    <property type="match status" value="1"/>
</dbReference>
<dbReference type="InterPro" id="IPR013520">
    <property type="entry name" value="Ribonucl_H"/>
</dbReference>
<dbReference type="InterPro" id="IPR036397">
    <property type="entry name" value="RNaseH_sf"/>
</dbReference>
<feature type="domain" description="Exonuclease" evidence="4">
    <location>
        <begin position="8"/>
        <end position="174"/>
    </location>
</feature>
<keyword evidence="2" id="KW-0378">Hydrolase</keyword>
<dbReference type="AlphaFoldDB" id="A0AB39LYX6"/>
<gene>
    <name evidence="5" type="ORF">AB5J57_00240</name>
    <name evidence="6" type="ORF">AB5J57_33325</name>
</gene>
<keyword evidence="1" id="KW-0540">Nuclease</keyword>
<evidence type="ECO:0000313" key="6">
    <source>
        <dbReference type="EMBL" id="XDP98061.1"/>
    </source>
</evidence>
<evidence type="ECO:0000256" key="3">
    <source>
        <dbReference type="ARBA" id="ARBA00022839"/>
    </source>
</evidence>